<dbReference type="Gene3D" id="3.30.70.1230">
    <property type="entry name" value="Nucleotide cyclase"/>
    <property type="match status" value="1"/>
</dbReference>
<sequence>MAKKVNLSKFIRNNRKYDIKTNPVDVIFGRITKSFFNETQQREINQVEDIIEQELNEDFTIGGHPKYDELLSKVKSYEDFSVHRVSDVKLCSIFVDLRNFTKRALFIDSANVETIDDIANLKQKAISTWIKLARYYDGHIHSITGDGLMVLMDKLDEEDEEWTIGARSLLFSLRVLESADILNDYLKEFLKEKGKEQYANNPDNLINIKIGIEYSPKTLMNPQGVIVNDKGENKAVGEVKATSFEIDFSAKVLSKYKEALNGLNDNDAKNNRLILFGNQYKELMQFLDSEIEVKKVDSYKRTMYDVTETRDIYSLDTKPIKRNIFTIEDVADICDVEEQNEDFARASVIALQDSGEIKHGN</sequence>
<accession>A0A1Q5SIE0</accession>
<dbReference type="Proteomes" id="UP000186030">
    <property type="component" value="Unassembled WGS sequence"/>
</dbReference>
<gene>
    <name evidence="1" type="ORF">BRO54_3798</name>
</gene>
<evidence type="ECO:0000313" key="1">
    <source>
        <dbReference type="EMBL" id="OKO87771.1"/>
    </source>
</evidence>
<dbReference type="EMBL" id="MQMG01000091">
    <property type="protein sequence ID" value="OKO87771.1"/>
    <property type="molecule type" value="Genomic_DNA"/>
</dbReference>
<evidence type="ECO:0000313" key="2">
    <source>
        <dbReference type="Proteomes" id="UP000186030"/>
    </source>
</evidence>
<organism evidence="1 2">
    <name type="scientific">Geobacillus proteiniphilus</name>
    <dbReference type="NCBI Taxonomy" id="860353"/>
    <lineage>
        <taxon>Bacteria</taxon>
        <taxon>Bacillati</taxon>
        <taxon>Bacillota</taxon>
        <taxon>Bacilli</taxon>
        <taxon>Bacillales</taxon>
        <taxon>Anoxybacillaceae</taxon>
        <taxon>Geobacillus</taxon>
    </lineage>
</organism>
<dbReference type="SUPFAM" id="SSF55073">
    <property type="entry name" value="Nucleotide cyclase"/>
    <property type="match status" value="1"/>
</dbReference>
<name>A0A1Q5SIE0_9BACL</name>
<reference evidence="1 2" key="1">
    <citation type="submission" date="2016-11" db="EMBL/GenBank/DDBJ databases">
        <authorList>
            <person name="Kadnikov V."/>
            <person name="Nazina T."/>
        </authorList>
    </citation>
    <scope>NUCLEOTIDE SEQUENCE [LARGE SCALE GENOMIC DNA]</scope>
    <source>
        <strain evidence="1 2">1017</strain>
    </source>
</reference>
<reference evidence="2" key="2">
    <citation type="submission" date="2017-01" db="EMBL/GenBank/DDBJ databases">
        <title>Genome sequencing and annotation of Geobacillus sp. 1017, a Hydrocarbon-Oxidizing Thermophilic Bacterium Isolated from a Heavy Oil Reservoir (China).</title>
        <authorList>
            <person name="Kadnikov V.V."/>
            <person name="Mardanov A.V."/>
            <person name="Poltaraus A.B."/>
            <person name="Sokolova D.S."/>
            <person name="Semenova E.M."/>
            <person name="Ravin N.V."/>
            <person name="Tourova T.P."/>
            <person name="Nazina T.N."/>
        </authorList>
    </citation>
    <scope>NUCLEOTIDE SEQUENCE [LARGE SCALE GENOMIC DNA]</scope>
    <source>
        <strain evidence="2">1017</strain>
    </source>
</reference>
<dbReference type="RefSeq" id="WP_074044818.1">
    <property type="nucleotide sequence ID" value="NZ_MQMG01000091.1"/>
</dbReference>
<comment type="caution">
    <text evidence="1">The sequence shown here is derived from an EMBL/GenBank/DDBJ whole genome shotgun (WGS) entry which is preliminary data.</text>
</comment>
<proteinExistence type="predicted"/>
<protein>
    <recommendedName>
        <fullName evidence="3">Guanylate cyclase domain-containing protein</fullName>
    </recommendedName>
</protein>
<dbReference type="InterPro" id="IPR029787">
    <property type="entry name" value="Nucleotide_cyclase"/>
</dbReference>
<evidence type="ECO:0008006" key="3">
    <source>
        <dbReference type="Google" id="ProtNLM"/>
    </source>
</evidence>
<dbReference type="AlphaFoldDB" id="A0A1Q5SIE0"/>